<proteinExistence type="predicted"/>
<dbReference type="Proteomes" id="UP000220133">
    <property type="component" value="Chromosome"/>
</dbReference>
<organism evidence="1 2">
    <name type="scientific">Chitinophaga caeni</name>
    <dbReference type="NCBI Taxonomy" id="2029983"/>
    <lineage>
        <taxon>Bacteria</taxon>
        <taxon>Pseudomonadati</taxon>
        <taxon>Bacteroidota</taxon>
        <taxon>Chitinophagia</taxon>
        <taxon>Chitinophagales</taxon>
        <taxon>Chitinophagaceae</taxon>
        <taxon>Chitinophaga</taxon>
    </lineage>
</organism>
<sequence>MCSEVPPPTSEVPLPTFEVPPRASEVGVRAYFLRMIFRKLPYKGIKRQFVILILRGLVKIFLNGIK</sequence>
<evidence type="ECO:0000313" key="1">
    <source>
        <dbReference type="EMBL" id="ATL46414.1"/>
    </source>
</evidence>
<dbReference type="KEGG" id="cbae:COR50_04055"/>
<evidence type="ECO:0000313" key="2">
    <source>
        <dbReference type="Proteomes" id="UP000220133"/>
    </source>
</evidence>
<protein>
    <submittedName>
        <fullName evidence="1">Uncharacterized protein</fullName>
    </submittedName>
</protein>
<accession>A0A291QRE7</accession>
<reference evidence="1 2" key="1">
    <citation type="submission" date="2017-10" db="EMBL/GenBank/DDBJ databases">
        <title>Paenichitinophaga pekingensis gen. nov., sp. nov., isolated from activated sludge.</title>
        <authorList>
            <person name="Jin D."/>
            <person name="Kong X."/>
            <person name="Deng Y."/>
            <person name="Bai Z."/>
        </authorList>
    </citation>
    <scope>NUCLEOTIDE SEQUENCE [LARGE SCALE GENOMIC DNA]</scope>
    <source>
        <strain evidence="1 2">13</strain>
    </source>
</reference>
<dbReference type="AlphaFoldDB" id="A0A291QRE7"/>
<keyword evidence="2" id="KW-1185">Reference proteome</keyword>
<name>A0A291QRE7_9BACT</name>
<dbReference type="EMBL" id="CP023777">
    <property type="protein sequence ID" value="ATL46414.1"/>
    <property type="molecule type" value="Genomic_DNA"/>
</dbReference>
<gene>
    <name evidence="1" type="ORF">COR50_04055</name>
</gene>